<sequence>MTKWVNKHLSRPVPGRVSAAIARDLLRLVRQFDYDPSVLLRDAGLSHLGSALLAPGGGERPLSHGDFARLYAHCTLLLDDHAAHQEGREALTKAGFDMMCHCLITCRTLRDVIDRMDRFSVMLGPRLGRLLLKVDEGKARIDMPTVRKIRNACAYLSDLTGLSTYARLYGWLIGEDLPLLGAAMRYPPLLDKPTIHYLMPCPVRHGAPENSFHFPATYLDRPVIRSPHELESLLERFPFDIEEPQSKDAPLSERIAHLFGAMLASGETPSTAAELARQFSISVATLKRRLAAESTSLARIKAKARQTLAYQLLADPRLTIGEVGRRAQFSDTSAFRRAFHAWTGQSPTCWRETQIIGARDDSRLE</sequence>
<dbReference type="Pfam" id="PF12833">
    <property type="entry name" value="HTH_18"/>
    <property type="match status" value="1"/>
</dbReference>
<dbReference type="SMART" id="SM00342">
    <property type="entry name" value="HTH_ARAC"/>
    <property type="match status" value="1"/>
</dbReference>
<gene>
    <name evidence="5" type="ORF">SBA_ch2_4640</name>
</gene>
<protein>
    <recommendedName>
        <fullName evidence="4">HTH araC/xylS-type domain-containing protein</fullName>
    </recommendedName>
</protein>
<dbReference type="EMBL" id="AP018818">
    <property type="protein sequence ID" value="BBF71931.1"/>
    <property type="molecule type" value="Genomic_DNA"/>
</dbReference>
<dbReference type="PROSITE" id="PS01124">
    <property type="entry name" value="HTH_ARAC_FAMILY_2"/>
    <property type="match status" value="1"/>
</dbReference>
<feature type="domain" description="HTH araC/xylS-type" evidence="4">
    <location>
        <begin position="253"/>
        <end position="353"/>
    </location>
</feature>
<accession>A0ABM7GA76</accession>
<keyword evidence="6" id="KW-1185">Reference proteome</keyword>
<dbReference type="PANTHER" id="PTHR47894">
    <property type="entry name" value="HTH-TYPE TRANSCRIPTIONAL REGULATOR GADX"/>
    <property type="match status" value="1"/>
</dbReference>
<dbReference type="PANTHER" id="PTHR47894:SF1">
    <property type="entry name" value="HTH-TYPE TRANSCRIPTIONAL REGULATOR VQSM"/>
    <property type="match status" value="1"/>
</dbReference>
<dbReference type="SUPFAM" id="SSF46689">
    <property type="entry name" value="Homeodomain-like"/>
    <property type="match status" value="1"/>
</dbReference>
<dbReference type="Gene3D" id="1.10.10.60">
    <property type="entry name" value="Homeodomain-like"/>
    <property type="match status" value="1"/>
</dbReference>
<name>A0ABM7GA76_9SPHN</name>
<evidence type="ECO:0000256" key="1">
    <source>
        <dbReference type="ARBA" id="ARBA00023015"/>
    </source>
</evidence>
<evidence type="ECO:0000256" key="2">
    <source>
        <dbReference type="ARBA" id="ARBA00023125"/>
    </source>
</evidence>
<dbReference type="Pfam" id="PF12625">
    <property type="entry name" value="Arabinose_bd"/>
    <property type="match status" value="1"/>
</dbReference>
<reference evidence="5" key="1">
    <citation type="submission" date="2018-07" db="EMBL/GenBank/DDBJ databases">
        <title>Complete genome sequence of Sphingomonas bisphenolicum strain AO1, a bisphenol A degradative bacterium isolated from Japanese farm field.</title>
        <authorList>
            <person name="Murakami M."/>
            <person name="Koh M."/>
            <person name="Koba S."/>
            <person name="Matsumura Y."/>
        </authorList>
    </citation>
    <scope>NUCLEOTIDE SEQUENCE</scope>
    <source>
        <strain evidence="5">AO1</strain>
    </source>
</reference>
<keyword evidence="2" id="KW-0238">DNA-binding</keyword>
<keyword evidence="3" id="KW-0804">Transcription</keyword>
<proteinExistence type="predicted"/>
<evidence type="ECO:0000256" key="3">
    <source>
        <dbReference type="ARBA" id="ARBA00023163"/>
    </source>
</evidence>
<dbReference type="Proteomes" id="UP001059971">
    <property type="component" value="Chromosome 2"/>
</dbReference>
<evidence type="ECO:0000259" key="4">
    <source>
        <dbReference type="PROSITE" id="PS01124"/>
    </source>
</evidence>
<evidence type="ECO:0000313" key="5">
    <source>
        <dbReference type="EMBL" id="BBF71931.1"/>
    </source>
</evidence>
<organism evidence="5 6">
    <name type="scientific">Sphingomonas bisphenolicum</name>
    <dbReference type="NCBI Taxonomy" id="296544"/>
    <lineage>
        <taxon>Bacteria</taxon>
        <taxon>Pseudomonadati</taxon>
        <taxon>Pseudomonadota</taxon>
        <taxon>Alphaproteobacteria</taxon>
        <taxon>Sphingomonadales</taxon>
        <taxon>Sphingomonadaceae</taxon>
        <taxon>Sphingomonas</taxon>
    </lineage>
</organism>
<dbReference type="InterPro" id="IPR032687">
    <property type="entry name" value="AraC-type_N"/>
</dbReference>
<keyword evidence="1" id="KW-0805">Transcription regulation</keyword>
<dbReference type="RefSeq" id="WP_261936840.1">
    <property type="nucleotide sequence ID" value="NZ_AP018818.1"/>
</dbReference>
<dbReference type="InterPro" id="IPR009057">
    <property type="entry name" value="Homeodomain-like_sf"/>
</dbReference>
<dbReference type="InterPro" id="IPR018060">
    <property type="entry name" value="HTH_AraC"/>
</dbReference>
<evidence type="ECO:0000313" key="6">
    <source>
        <dbReference type="Proteomes" id="UP001059971"/>
    </source>
</evidence>